<reference evidence="1 2" key="1">
    <citation type="submission" date="2019-07" db="EMBL/GenBank/DDBJ databases">
        <title>The First High-Quality Draft Genome Sequence of the Causal Agent of the Current Panama Disease Epidemic.</title>
        <authorList>
            <person name="Warmington R.J."/>
            <person name="Kay W."/>
            <person name="Jeffries A."/>
            <person name="Bebber D."/>
            <person name="Moore K."/>
            <person name="Studholme D.J."/>
        </authorList>
    </citation>
    <scope>NUCLEOTIDE SEQUENCE [LARGE SCALE GENOMIC DNA]</scope>
    <source>
        <strain evidence="1 2">TR4</strain>
    </source>
</reference>
<accession>A0A5C6TNN0</accession>
<name>A0A5C6TNN0_FUSOC</name>
<sequence length="53" mass="5593">MTRELGSLIVASNQLLGEVDQTGQGRAPNAWLHAPVPPHEEAWSITGNGTPTS</sequence>
<proteinExistence type="predicted"/>
<dbReference type="Proteomes" id="UP000321331">
    <property type="component" value="Unassembled WGS sequence"/>
</dbReference>
<evidence type="ECO:0000313" key="1">
    <source>
        <dbReference type="EMBL" id="TXC11748.1"/>
    </source>
</evidence>
<comment type="caution">
    <text evidence="1">The sequence shown here is derived from an EMBL/GenBank/DDBJ whole genome shotgun (WGS) entry which is preliminary data.</text>
</comment>
<dbReference type="AlphaFoldDB" id="A0A5C6TNN0"/>
<protein>
    <submittedName>
        <fullName evidence="1">Uncharacterized protein</fullName>
    </submittedName>
</protein>
<dbReference type="EMBL" id="VMNF01000003">
    <property type="protein sequence ID" value="TXC11748.1"/>
    <property type="molecule type" value="Genomic_DNA"/>
</dbReference>
<gene>
    <name evidence="1" type="ORF">FocTR4_00007277</name>
</gene>
<evidence type="ECO:0000313" key="2">
    <source>
        <dbReference type="Proteomes" id="UP000321331"/>
    </source>
</evidence>
<organism evidence="1 2">
    <name type="scientific">Fusarium oxysporum f. sp. cubense</name>
    <dbReference type="NCBI Taxonomy" id="61366"/>
    <lineage>
        <taxon>Eukaryota</taxon>
        <taxon>Fungi</taxon>
        <taxon>Dikarya</taxon>
        <taxon>Ascomycota</taxon>
        <taxon>Pezizomycotina</taxon>
        <taxon>Sordariomycetes</taxon>
        <taxon>Hypocreomycetidae</taxon>
        <taxon>Hypocreales</taxon>
        <taxon>Nectriaceae</taxon>
        <taxon>Fusarium</taxon>
        <taxon>Fusarium oxysporum species complex</taxon>
    </lineage>
</organism>